<keyword evidence="5" id="KW-1185">Reference proteome</keyword>
<dbReference type="EMBL" id="BAAAZP010000188">
    <property type="protein sequence ID" value="GAA3706828.1"/>
    <property type="molecule type" value="Genomic_DNA"/>
</dbReference>
<feature type="transmembrane region" description="Helical" evidence="2">
    <location>
        <begin position="851"/>
        <end position="875"/>
    </location>
</feature>
<reference evidence="5" key="1">
    <citation type="journal article" date="2019" name="Int. J. Syst. Evol. Microbiol.">
        <title>The Global Catalogue of Microorganisms (GCM) 10K type strain sequencing project: providing services to taxonomists for standard genome sequencing and annotation.</title>
        <authorList>
            <consortium name="The Broad Institute Genomics Platform"/>
            <consortium name="The Broad Institute Genome Sequencing Center for Infectious Disease"/>
            <person name="Wu L."/>
            <person name="Ma J."/>
        </authorList>
    </citation>
    <scope>NUCLEOTIDE SEQUENCE [LARGE SCALE GENOMIC DNA]</scope>
    <source>
        <strain evidence="5">JCM 16904</strain>
    </source>
</reference>
<feature type="region of interest" description="Disordered" evidence="1">
    <location>
        <begin position="347"/>
        <end position="366"/>
    </location>
</feature>
<protein>
    <recommendedName>
        <fullName evidence="3">AAA+ ATPase domain-containing protein</fullName>
    </recommendedName>
</protein>
<dbReference type="SMART" id="SM00382">
    <property type="entry name" value="AAA"/>
    <property type="match status" value="1"/>
</dbReference>
<dbReference type="Pfam" id="PF01434">
    <property type="entry name" value="Peptidase_M41"/>
    <property type="match status" value="1"/>
</dbReference>
<organism evidence="4 5">
    <name type="scientific">Nonomuraea antimicrobica</name>
    <dbReference type="NCBI Taxonomy" id="561173"/>
    <lineage>
        <taxon>Bacteria</taxon>
        <taxon>Bacillati</taxon>
        <taxon>Actinomycetota</taxon>
        <taxon>Actinomycetes</taxon>
        <taxon>Streptosporangiales</taxon>
        <taxon>Streptosporangiaceae</taxon>
        <taxon>Nonomuraea</taxon>
    </lineage>
</organism>
<evidence type="ECO:0000256" key="2">
    <source>
        <dbReference type="SAM" id="Phobius"/>
    </source>
</evidence>
<dbReference type="SUPFAM" id="SSF52540">
    <property type="entry name" value="P-loop containing nucleoside triphosphate hydrolases"/>
    <property type="match status" value="1"/>
</dbReference>
<keyword evidence="2" id="KW-0812">Transmembrane</keyword>
<feature type="transmembrane region" description="Helical" evidence="2">
    <location>
        <begin position="895"/>
        <end position="918"/>
    </location>
</feature>
<keyword evidence="2" id="KW-0472">Membrane</keyword>
<dbReference type="InterPro" id="IPR003959">
    <property type="entry name" value="ATPase_AAA_core"/>
</dbReference>
<gene>
    <name evidence="4" type="ORF">GCM10022224_085430</name>
</gene>
<proteinExistence type="predicted"/>
<feature type="region of interest" description="Disordered" evidence="1">
    <location>
        <begin position="1"/>
        <end position="24"/>
    </location>
</feature>
<feature type="region of interest" description="Disordered" evidence="1">
    <location>
        <begin position="732"/>
        <end position="755"/>
    </location>
</feature>
<dbReference type="PANTHER" id="PTHR23076:SF97">
    <property type="entry name" value="ATP-DEPENDENT ZINC METALLOPROTEASE YME1L1"/>
    <property type="match status" value="1"/>
</dbReference>
<evidence type="ECO:0000313" key="5">
    <source>
        <dbReference type="Proteomes" id="UP001500902"/>
    </source>
</evidence>
<dbReference type="InterPro" id="IPR037219">
    <property type="entry name" value="Peptidase_M41-like"/>
</dbReference>
<feature type="transmembrane region" description="Helical" evidence="2">
    <location>
        <begin position="167"/>
        <end position="186"/>
    </location>
</feature>
<evidence type="ECO:0000256" key="1">
    <source>
        <dbReference type="SAM" id="MobiDB-lite"/>
    </source>
</evidence>
<name>A0ABP7DKC5_9ACTN</name>
<dbReference type="InterPro" id="IPR003593">
    <property type="entry name" value="AAA+_ATPase"/>
</dbReference>
<feature type="compositionally biased region" description="Basic and acidic residues" evidence="1">
    <location>
        <begin position="349"/>
        <end position="361"/>
    </location>
</feature>
<dbReference type="Gene3D" id="3.40.50.300">
    <property type="entry name" value="P-loop containing nucleotide triphosphate hydrolases"/>
    <property type="match status" value="1"/>
</dbReference>
<dbReference type="Gene3D" id="1.10.8.60">
    <property type="match status" value="1"/>
</dbReference>
<dbReference type="Gene3D" id="1.20.58.760">
    <property type="entry name" value="Peptidase M41"/>
    <property type="match status" value="1"/>
</dbReference>
<dbReference type="Pfam" id="PF00004">
    <property type="entry name" value="AAA"/>
    <property type="match status" value="2"/>
</dbReference>
<feature type="region of interest" description="Disordered" evidence="1">
    <location>
        <begin position="309"/>
        <end position="332"/>
    </location>
</feature>
<feature type="domain" description="AAA+ ATPase" evidence="3">
    <location>
        <begin position="236"/>
        <end position="445"/>
    </location>
</feature>
<feature type="transmembrane region" description="Helical" evidence="2">
    <location>
        <begin position="125"/>
        <end position="147"/>
    </location>
</feature>
<dbReference type="RefSeq" id="WP_344892273.1">
    <property type="nucleotide sequence ID" value="NZ_BAAAZP010000188.1"/>
</dbReference>
<dbReference type="PANTHER" id="PTHR23076">
    <property type="entry name" value="METALLOPROTEASE M41 FTSH"/>
    <property type="match status" value="1"/>
</dbReference>
<dbReference type="SUPFAM" id="SSF140990">
    <property type="entry name" value="FtsH protease domain-like"/>
    <property type="match status" value="1"/>
</dbReference>
<accession>A0ABP7DKC5</accession>
<evidence type="ECO:0000259" key="3">
    <source>
        <dbReference type="SMART" id="SM00382"/>
    </source>
</evidence>
<evidence type="ECO:0000313" key="4">
    <source>
        <dbReference type="EMBL" id="GAA3706828.1"/>
    </source>
</evidence>
<comment type="caution">
    <text evidence="4">The sequence shown here is derived from an EMBL/GenBank/DDBJ whole genome shotgun (WGS) entry which is preliminary data.</text>
</comment>
<feature type="compositionally biased region" description="Basic and acidic residues" evidence="1">
    <location>
        <begin position="732"/>
        <end position="744"/>
    </location>
</feature>
<dbReference type="InterPro" id="IPR027417">
    <property type="entry name" value="P-loop_NTPase"/>
</dbReference>
<feature type="compositionally biased region" description="Basic and acidic residues" evidence="1">
    <location>
        <begin position="1"/>
        <end position="10"/>
    </location>
</feature>
<dbReference type="InterPro" id="IPR000642">
    <property type="entry name" value="Peptidase_M41"/>
</dbReference>
<keyword evidence="2" id="KW-1133">Transmembrane helix</keyword>
<feature type="transmembrane region" description="Helical" evidence="2">
    <location>
        <begin position="64"/>
        <end position="84"/>
    </location>
</feature>
<sequence length="966" mass="104293">MTRTIDREGLRAPGSGPADSGTAARTGMRWWDRSRLLVLLVLAYLVLTWKVMADFEGIVTFPEAAGHAALGHQWIFWLLGAEAVRQAHFLVGAHWPGYHRFWSHGVFGGFGRWTRRRFGDWTRFLLARALKIVFLVVLSALALGALLEVSPFTALFRASGLLWRAPPVIVAVVLLLAFLIGLFWVLSRAGVETYHPDDVRTRFTDVWGQDHVVERLREDIVFLERPGEIERRGGYVPRGLLLWGPPGTGKTLMAEAVAGETGKPYVFAGPGAFTGLGSLKVRSLFRRLRKLALRYGGVIVFLDQADSLGRRGRPARQGPSGPADGPAGCHGMSYLSEATRQMLAFRGGRPGEEEPGRRDRLLPGGLLADSGDTGTLQALLTELSGLKRPRGSVNRSVRRLLGMRPKPPPEYRILVVMATDRPDALDEALLRPGRIDRIYQVGYPSRAGRVRTYQGYFGKVWHELTPGQIDKLATITPHATGATIKDLVNESLMTAVRAGREVVTWSDVLRARRLKQLGPPEAAEYIDRERHAVAVHEACHAVVAYATRRHLEIDVATIEKGADHLGLVASIKPEDRFTRWKSEHEADIMVSLASLAGERMFFGEDSSSGVSGDLYSATYLTALMESSWGMGVGVASLPALQELEIAGGGAVRGERVEGDLARLLERAGRLLEEHRREVLCLAHALEAYRTLDDDDVVAVIRRERGPLVDGTVYASEELYRELEDYHRDAARAHREHGTIGRDLPRYPAPPARSAPVGTAPVGAPPGRTLPGGTVPVGVVPVSYGGPGVRTVHAVPPGQPPLPLARSDRPDFVPWGPVAPPSSVSPVVVGASGPAAYAAPPRRDRTGRRGAGRVWVVVVSLLGLVALSIIAALAVTGTPSGTGSGAGDSSGVASPGLLFLLFVMIVAVIVGGGLAFVAIKGVRTAQARAERERDQAHARAQLLAAAMDPDTAMRLLGYDGNGTGHHT</sequence>
<dbReference type="Proteomes" id="UP001500902">
    <property type="component" value="Unassembled WGS sequence"/>
</dbReference>
<feature type="transmembrane region" description="Helical" evidence="2">
    <location>
        <begin position="35"/>
        <end position="52"/>
    </location>
</feature>